<proteinExistence type="predicted"/>
<protein>
    <recommendedName>
        <fullName evidence="2">Gram-positive cocci surface proteins LPxTG domain-containing protein</fullName>
    </recommendedName>
</protein>
<sequence length="37" mass="3795">MDILLIIGATILIGGLVWLVSKNKKLVAGTMVASALA</sequence>
<gene>
    <name evidence="3" type="ORF">LCGC14_3011320</name>
</gene>
<comment type="caution">
    <text evidence="3">The sequence shown here is derived from an EMBL/GenBank/DDBJ whole genome shotgun (WGS) entry which is preliminary data.</text>
</comment>
<feature type="non-terminal residue" evidence="3">
    <location>
        <position position="37"/>
    </location>
</feature>
<evidence type="ECO:0000313" key="3">
    <source>
        <dbReference type="EMBL" id="KKK61737.1"/>
    </source>
</evidence>
<keyword evidence="1" id="KW-0964">Secreted</keyword>
<dbReference type="EMBL" id="LAZR01062336">
    <property type="protein sequence ID" value="KKK61737.1"/>
    <property type="molecule type" value="Genomic_DNA"/>
</dbReference>
<dbReference type="NCBIfam" id="TIGR01167">
    <property type="entry name" value="LPXTG_anchor"/>
    <property type="match status" value="1"/>
</dbReference>
<organism evidence="3">
    <name type="scientific">marine sediment metagenome</name>
    <dbReference type="NCBI Taxonomy" id="412755"/>
    <lineage>
        <taxon>unclassified sequences</taxon>
        <taxon>metagenomes</taxon>
        <taxon>ecological metagenomes</taxon>
    </lineage>
</organism>
<feature type="domain" description="Gram-positive cocci surface proteins LPxTG" evidence="2">
    <location>
        <begin position="3"/>
        <end position="25"/>
    </location>
</feature>
<accession>A0A0F8WY03</accession>
<evidence type="ECO:0000256" key="1">
    <source>
        <dbReference type="ARBA" id="ARBA00022525"/>
    </source>
</evidence>
<reference evidence="3" key="1">
    <citation type="journal article" date="2015" name="Nature">
        <title>Complex archaea that bridge the gap between prokaryotes and eukaryotes.</title>
        <authorList>
            <person name="Spang A."/>
            <person name="Saw J.H."/>
            <person name="Jorgensen S.L."/>
            <person name="Zaremba-Niedzwiedzka K."/>
            <person name="Martijn J."/>
            <person name="Lind A.E."/>
            <person name="van Eijk R."/>
            <person name="Schleper C."/>
            <person name="Guy L."/>
            <person name="Ettema T.J."/>
        </authorList>
    </citation>
    <scope>NUCLEOTIDE SEQUENCE</scope>
</reference>
<name>A0A0F8WY03_9ZZZZ</name>
<evidence type="ECO:0000259" key="2">
    <source>
        <dbReference type="Pfam" id="PF00746"/>
    </source>
</evidence>
<dbReference type="InterPro" id="IPR019931">
    <property type="entry name" value="LPXTG_anchor"/>
</dbReference>
<dbReference type="Pfam" id="PF00746">
    <property type="entry name" value="Gram_pos_anchor"/>
    <property type="match status" value="1"/>
</dbReference>
<dbReference type="AlphaFoldDB" id="A0A0F8WY03"/>